<evidence type="ECO:0000313" key="1">
    <source>
        <dbReference type="EMBL" id="GME23281.1"/>
    </source>
</evidence>
<sequence length="289" mass="30707">MTQKDKISPTHSTLCSNTSPSVAHSFSQDNHPENKFGRSPRTHEDANCTSHNSVTPLLSTTIAGTFSSAATDHAIQTEMTPPKASKSTSTPKRLWRRVKRVLSGKNKSTKDHPVQTTINDHVQAQNCADGRASTPCTLPTKERTSPESLATSMSTTSGPHDDSDTSSATTGCITDATSVCACEDAAQPQPAAEEKPATEEEPAAEDKPATSGQCLQVPTPTPKPRQYRSRIPVPVPKPVTNGTEYGSRVLSVARSSRGERAGPGNPLAASRRAGERKRTMAIPAAATRE</sequence>
<proteinExistence type="predicted"/>
<accession>A0ACB5RT08</accession>
<organism evidence="1 2">
    <name type="scientific">Neofusicoccum parvum</name>
    <dbReference type="NCBI Taxonomy" id="310453"/>
    <lineage>
        <taxon>Eukaryota</taxon>
        <taxon>Fungi</taxon>
        <taxon>Dikarya</taxon>
        <taxon>Ascomycota</taxon>
        <taxon>Pezizomycotina</taxon>
        <taxon>Dothideomycetes</taxon>
        <taxon>Dothideomycetes incertae sedis</taxon>
        <taxon>Botryosphaeriales</taxon>
        <taxon>Botryosphaeriaceae</taxon>
        <taxon>Neofusicoccum</taxon>
    </lineage>
</organism>
<gene>
    <name evidence="1" type="primary">g5770</name>
    <name evidence="1" type="ORF">NpPPO83_00005770</name>
</gene>
<protein>
    <submittedName>
        <fullName evidence="1">Uncharacterized protein</fullName>
    </submittedName>
</protein>
<reference evidence="1" key="1">
    <citation type="submission" date="2024-09" db="EMBL/GenBank/DDBJ databases">
        <title>Draft Genome Sequences of Neofusicoccum parvum.</title>
        <authorList>
            <person name="Ashida A."/>
            <person name="Camagna M."/>
            <person name="Tanaka A."/>
            <person name="Takemoto D."/>
        </authorList>
    </citation>
    <scope>NUCLEOTIDE SEQUENCE</scope>
    <source>
        <strain evidence="1">PPO83</strain>
    </source>
</reference>
<dbReference type="EMBL" id="BSXG01000006">
    <property type="protein sequence ID" value="GME23281.1"/>
    <property type="molecule type" value="Genomic_DNA"/>
</dbReference>
<keyword evidence="2" id="KW-1185">Reference proteome</keyword>
<comment type="caution">
    <text evidence="1">The sequence shown here is derived from an EMBL/GenBank/DDBJ whole genome shotgun (WGS) entry which is preliminary data.</text>
</comment>
<dbReference type="Proteomes" id="UP001165186">
    <property type="component" value="Unassembled WGS sequence"/>
</dbReference>
<evidence type="ECO:0000313" key="2">
    <source>
        <dbReference type="Proteomes" id="UP001165186"/>
    </source>
</evidence>
<name>A0ACB5RT08_9PEZI</name>